<dbReference type="Proteomes" id="UP001165143">
    <property type="component" value="Unassembled WGS sequence"/>
</dbReference>
<protein>
    <submittedName>
        <fullName evidence="2">Uncharacterized protein</fullName>
    </submittedName>
</protein>
<evidence type="ECO:0000256" key="1">
    <source>
        <dbReference type="SAM" id="MobiDB-lite"/>
    </source>
</evidence>
<feature type="compositionally biased region" description="Pro residues" evidence="1">
    <location>
        <begin position="201"/>
        <end position="218"/>
    </location>
</feature>
<reference evidence="2" key="1">
    <citation type="submission" date="2023-02" db="EMBL/GenBank/DDBJ databases">
        <title>Kitasatospora phosalacinea NBRC 14362.</title>
        <authorList>
            <person name="Ichikawa N."/>
            <person name="Sato H."/>
            <person name="Tonouchi N."/>
        </authorList>
    </citation>
    <scope>NUCLEOTIDE SEQUENCE</scope>
    <source>
        <strain evidence="2">NBRC 14362</strain>
    </source>
</reference>
<comment type="caution">
    <text evidence="2">The sequence shown here is derived from an EMBL/GenBank/DDBJ whole genome shotgun (WGS) entry which is preliminary data.</text>
</comment>
<evidence type="ECO:0000313" key="3">
    <source>
        <dbReference type="Proteomes" id="UP001165143"/>
    </source>
</evidence>
<dbReference type="AlphaFoldDB" id="A0A9W6PNA9"/>
<proteinExistence type="predicted"/>
<gene>
    <name evidence="2" type="ORF">Kpho01_61870</name>
</gene>
<feature type="region of interest" description="Disordered" evidence="1">
    <location>
        <begin position="166"/>
        <end position="218"/>
    </location>
</feature>
<sequence>MPGSFGPVEVRGADPRALRVIEHLGFGTPRRAEAPVHLRVREGPLIQRALATRAAERLTAAGYRVDLDPQLRLSDLDERTMEALDSMSRSADQLLGLLEEMDSVHGLADAAAQMVSGPHGPIYVMADVLKRAGDHVRRTAGDTDDGGLADFFHAGSRRMADLAASADAVSRTPRPAASCERRQAATVRSALPPTGTAVPPASLPPPGPPAPTAPRRPT</sequence>
<dbReference type="EMBL" id="BSRX01000048">
    <property type="protein sequence ID" value="GLW58176.1"/>
    <property type="molecule type" value="Genomic_DNA"/>
</dbReference>
<evidence type="ECO:0000313" key="2">
    <source>
        <dbReference type="EMBL" id="GLW58176.1"/>
    </source>
</evidence>
<name>A0A9W6PNA9_9ACTN</name>
<organism evidence="2 3">
    <name type="scientific">Kitasatospora phosalacinea</name>
    <dbReference type="NCBI Taxonomy" id="2065"/>
    <lineage>
        <taxon>Bacteria</taxon>
        <taxon>Bacillati</taxon>
        <taxon>Actinomycetota</taxon>
        <taxon>Actinomycetes</taxon>
        <taxon>Kitasatosporales</taxon>
        <taxon>Streptomycetaceae</taxon>
        <taxon>Kitasatospora</taxon>
    </lineage>
</organism>
<accession>A0A9W6PNA9</accession>